<comment type="cofactor">
    <cofactor evidence="1">
        <name>Zn(2+)</name>
        <dbReference type="ChEBI" id="CHEBI:29105"/>
    </cofactor>
</comment>
<proteinExistence type="predicted"/>
<dbReference type="OrthoDB" id="9802248at2"/>
<gene>
    <name evidence="6" type="ORF">LH29_18565</name>
</gene>
<dbReference type="CDD" id="cd06262">
    <property type="entry name" value="metallo-hydrolase-like_MBL-fold"/>
    <property type="match status" value="1"/>
</dbReference>
<evidence type="ECO:0000256" key="2">
    <source>
        <dbReference type="ARBA" id="ARBA00022723"/>
    </source>
</evidence>
<dbReference type="InterPro" id="IPR036866">
    <property type="entry name" value="RibonucZ/Hydroxyglut_hydro"/>
</dbReference>
<evidence type="ECO:0000259" key="5">
    <source>
        <dbReference type="SMART" id="SM00849"/>
    </source>
</evidence>
<organism evidence="6 7">
    <name type="scientific">Draconibacterium sediminis</name>
    <dbReference type="NCBI Taxonomy" id="1544798"/>
    <lineage>
        <taxon>Bacteria</taxon>
        <taxon>Pseudomonadati</taxon>
        <taxon>Bacteroidota</taxon>
        <taxon>Bacteroidia</taxon>
        <taxon>Marinilabiliales</taxon>
        <taxon>Prolixibacteraceae</taxon>
        <taxon>Draconibacterium</taxon>
    </lineage>
</organism>
<dbReference type="GO" id="GO:0016787">
    <property type="term" value="F:hydrolase activity"/>
    <property type="evidence" value="ECO:0007669"/>
    <property type="project" value="UniProtKB-KW"/>
</dbReference>
<dbReference type="GO" id="GO:0046872">
    <property type="term" value="F:metal ion binding"/>
    <property type="evidence" value="ECO:0007669"/>
    <property type="project" value="UniProtKB-KW"/>
</dbReference>
<dbReference type="SMART" id="SM00849">
    <property type="entry name" value="Lactamase_B"/>
    <property type="match status" value="1"/>
</dbReference>
<dbReference type="InterPro" id="IPR001279">
    <property type="entry name" value="Metallo-B-lactamas"/>
</dbReference>
<name>A0A0D8J7Q8_9BACT</name>
<keyword evidence="2" id="KW-0479">Metal-binding</keyword>
<dbReference type="Gene3D" id="3.60.15.10">
    <property type="entry name" value="Ribonuclease Z/Hydroxyacylglutathione hydrolase-like"/>
    <property type="match status" value="1"/>
</dbReference>
<reference evidence="6 7" key="1">
    <citation type="submission" date="2014-09" db="EMBL/GenBank/DDBJ databases">
        <title>Draft Genome Sequence of Draconibacterium sp. JN14CK-3.</title>
        <authorList>
            <person name="Dong C."/>
            <person name="Lai Q."/>
            <person name="Shao Z."/>
        </authorList>
    </citation>
    <scope>NUCLEOTIDE SEQUENCE [LARGE SCALE GENOMIC DNA]</scope>
    <source>
        <strain evidence="6 7">JN14CK-3</strain>
    </source>
</reference>
<dbReference type="Pfam" id="PF00753">
    <property type="entry name" value="Lactamase_B"/>
    <property type="match status" value="1"/>
</dbReference>
<dbReference type="PANTHER" id="PTHR46233">
    <property type="entry name" value="HYDROXYACYLGLUTATHIONE HYDROLASE GLOC"/>
    <property type="match status" value="1"/>
</dbReference>
<dbReference type="SUPFAM" id="SSF56281">
    <property type="entry name" value="Metallo-hydrolase/oxidoreductase"/>
    <property type="match status" value="1"/>
</dbReference>
<sequence length="213" mass="24347">MIKVKKFVVNPLSQNSLVLSDEETKECVLIDPGFYYGEEQDEVKYYIERNELKPVKIINTHCHFDHIMGVDFIRDEYKIPFLAHADDAFWVDRAVDQGKMYNFEMQPVKPIDEFIEEGQTIKFGEADLEVIHVPGHAPGHVVFYSKNDKLLIAGDVIFYGSIGRTDLPGGDFDTLITNIKEKLFPLPIDTKVYCGHGPETTLGFEKENNPFLT</sequence>
<evidence type="ECO:0000313" key="7">
    <source>
        <dbReference type="Proteomes" id="UP000032544"/>
    </source>
</evidence>
<protein>
    <submittedName>
        <fullName evidence="6">Metallo-beta-lactamase</fullName>
    </submittedName>
</protein>
<dbReference type="InterPro" id="IPR051453">
    <property type="entry name" value="MBL_Glyoxalase_II"/>
</dbReference>
<dbReference type="RefSeq" id="WP_045032342.1">
    <property type="nucleotide sequence ID" value="NZ_JRHC01000005.1"/>
</dbReference>
<feature type="domain" description="Metallo-beta-lactamase" evidence="5">
    <location>
        <begin position="13"/>
        <end position="196"/>
    </location>
</feature>
<evidence type="ECO:0000256" key="3">
    <source>
        <dbReference type="ARBA" id="ARBA00022801"/>
    </source>
</evidence>
<evidence type="ECO:0000313" key="6">
    <source>
        <dbReference type="EMBL" id="KJF42551.1"/>
    </source>
</evidence>
<comment type="caution">
    <text evidence="6">The sequence shown here is derived from an EMBL/GenBank/DDBJ whole genome shotgun (WGS) entry which is preliminary data.</text>
</comment>
<keyword evidence="7" id="KW-1185">Reference proteome</keyword>
<evidence type="ECO:0000256" key="4">
    <source>
        <dbReference type="ARBA" id="ARBA00022833"/>
    </source>
</evidence>
<keyword evidence="4" id="KW-0862">Zinc</keyword>
<dbReference type="PANTHER" id="PTHR46233:SF3">
    <property type="entry name" value="HYDROXYACYLGLUTATHIONE HYDROLASE GLOC"/>
    <property type="match status" value="1"/>
</dbReference>
<keyword evidence="3" id="KW-0378">Hydrolase</keyword>
<dbReference type="AlphaFoldDB" id="A0A0D8J7Q8"/>
<evidence type="ECO:0000256" key="1">
    <source>
        <dbReference type="ARBA" id="ARBA00001947"/>
    </source>
</evidence>
<dbReference type="Proteomes" id="UP000032544">
    <property type="component" value="Unassembled WGS sequence"/>
</dbReference>
<dbReference type="STRING" id="1544798.LH29_18565"/>
<dbReference type="EMBL" id="JRHC01000005">
    <property type="protein sequence ID" value="KJF42551.1"/>
    <property type="molecule type" value="Genomic_DNA"/>
</dbReference>
<accession>A0A0D8J7Q8</accession>